<sequence>MTTGVRFYSFVEASGYGLSGIAYARALVNAGVPVEWIPLRRHGDSAVPVRGSERANLALLQLAEGDASLADLAALLHLTSRPIAHDVVVFYCVPEHWPALFELGKRNVGCTVWETDQLPVHWLPILNSMHAVIVPSTMNRDIFVASGTRVPVHVVPHMRRHIWNEFSEKELVQARAQFGIPAHHFVFYSISTCQPRKAIPELLQAYANAFSANDPVSLVIKTTPQGSGGPPFFHEVSSADLAQAELDAIAEEVDHELPYLCLLPYELSGRGVDLLHRIGDCFVSLTHGEGWGLGAFEAATLGTPVVMTGWGGQCDFLGEDWPGRIAYRLSAAPTWPPYRPSYWSSQRWASADIASAINVMRDTYANFSAAIESAQDIQIKLLNRFAEPVVAAQILAAIHG</sequence>
<evidence type="ECO:0000313" key="2">
    <source>
        <dbReference type="EMBL" id="QBB70492.1"/>
    </source>
</evidence>
<dbReference type="KEGG" id="xbc:ELE36_09035"/>
<organism evidence="2 3">
    <name type="scientific">Pseudolysobacter antarcticus</name>
    <dbReference type="NCBI Taxonomy" id="2511995"/>
    <lineage>
        <taxon>Bacteria</taxon>
        <taxon>Pseudomonadati</taxon>
        <taxon>Pseudomonadota</taxon>
        <taxon>Gammaproteobacteria</taxon>
        <taxon>Lysobacterales</taxon>
        <taxon>Rhodanobacteraceae</taxon>
        <taxon>Pseudolysobacter</taxon>
    </lineage>
</organism>
<dbReference type="RefSeq" id="WP_129832750.1">
    <property type="nucleotide sequence ID" value="NZ_CP035704.1"/>
</dbReference>
<dbReference type="Gene3D" id="3.40.50.2000">
    <property type="entry name" value="Glycogen Phosphorylase B"/>
    <property type="match status" value="1"/>
</dbReference>
<dbReference type="AlphaFoldDB" id="A0A411HIY2"/>
<dbReference type="GO" id="GO:0016757">
    <property type="term" value="F:glycosyltransferase activity"/>
    <property type="evidence" value="ECO:0007669"/>
    <property type="project" value="InterPro"/>
</dbReference>
<gene>
    <name evidence="2" type="ORF">ELE36_09035</name>
</gene>
<protein>
    <submittedName>
        <fullName evidence="2">Glycosyltransferase</fullName>
    </submittedName>
</protein>
<reference evidence="2 3" key="1">
    <citation type="submission" date="2019-01" db="EMBL/GenBank/DDBJ databases">
        <title>Pseudolysobacter antarctica gen. nov., sp. nov., isolated from Fildes Peninsula, Antarctica.</title>
        <authorList>
            <person name="Wei Z."/>
            <person name="Peng F."/>
        </authorList>
    </citation>
    <scope>NUCLEOTIDE SEQUENCE [LARGE SCALE GENOMIC DNA]</scope>
    <source>
        <strain evidence="2 3">AQ6-296</strain>
    </source>
</reference>
<dbReference type="Proteomes" id="UP000291562">
    <property type="component" value="Chromosome"/>
</dbReference>
<dbReference type="OrthoDB" id="9801954at2"/>
<accession>A0A411HIY2</accession>
<evidence type="ECO:0000313" key="3">
    <source>
        <dbReference type="Proteomes" id="UP000291562"/>
    </source>
</evidence>
<keyword evidence="2" id="KW-0808">Transferase</keyword>
<dbReference type="SUPFAM" id="SSF53756">
    <property type="entry name" value="UDP-Glycosyltransferase/glycogen phosphorylase"/>
    <property type="match status" value="1"/>
</dbReference>
<dbReference type="InterPro" id="IPR001296">
    <property type="entry name" value="Glyco_trans_1"/>
</dbReference>
<feature type="domain" description="Glycosyl transferase family 1" evidence="1">
    <location>
        <begin position="175"/>
        <end position="320"/>
    </location>
</feature>
<dbReference type="PANTHER" id="PTHR46656">
    <property type="entry name" value="PUTATIVE-RELATED"/>
    <property type="match status" value="1"/>
</dbReference>
<proteinExistence type="predicted"/>
<keyword evidence="3" id="KW-1185">Reference proteome</keyword>
<evidence type="ECO:0000259" key="1">
    <source>
        <dbReference type="Pfam" id="PF00534"/>
    </source>
</evidence>
<dbReference type="EMBL" id="CP035704">
    <property type="protein sequence ID" value="QBB70492.1"/>
    <property type="molecule type" value="Genomic_DNA"/>
</dbReference>
<dbReference type="PANTHER" id="PTHR46656:SF3">
    <property type="entry name" value="PUTATIVE-RELATED"/>
    <property type="match status" value="1"/>
</dbReference>
<name>A0A411HIY2_9GAMM</name>
<dbReference type="Pfam" id="PF00534">
    <property type="entry name" value="Glycos_transf_1"/>
    <property type="match status" value="1"/>
</dbReference>